<dbReference type="SUPFAM" id="SSF88659">
    <property type="entry name" value="Sigma3 and sigma4 domains of RNA polymerase sigma factors"/>
    <property type="match status" value="1"/>
</dbReference>
<dbReference type="InterPro" id="IPR013324">
    <property type="entry name" value="RNA_pol_sigma_r3/r4-like"/>
</dbReference>
<dbReference type="NCBIfam" id="TIGR02937">
    <property type="entry name" value="sigma70-ECF"/>
    <property type="match status" value="1"/>
</dbReference>
<feature type="domain" description="RNA polymerase sigma-70 region 2" evidence="6">
    <location>
        <begin position="24"/>
        <end position="89"/>
    </location>
</feature>
<feature type="domain" description="RNA polymerase sigma factor 70 region 4 type 2" evidence="7">
    <location>
        <begin position="123"/>
        <end position="175"/>
    </location>
</feature>
<dbReference type="EMBL" id="JABGBW010000005">
    <property type="protein sequence ID" value="MBC2576413.1"/>
    <property type="molecule type" value="Genomic_DNA"/>
</dbReference>
<evidence type="ECO:0000256" key="1">
    <source>
        <dbReference type="ARBA" id="ARBA00010641"/>
    </source>
</evidence>
<dbReference type="InterPro" id="IPR039425">
    <property type="entry name" value="RNA_pol_sigma-70-like"/>
</dbReference>
<dbReference type="RefSeq" id="WP_185624433.1">
    <property type="nucleotide sequence ID" value="NZ_JABGBW010000005.1"/>
</dbReference>
<reference evidence="8 9" key="1">
    <citation type="submission" date="2020-05" db="EMBL/GenBank/DDBJ databases">
        <title>Draft genome of xy-202 and genomic insight in genome of the genus Peptostreptococcus.</title>
        <authorList>
            <person name="Zhang Z."/>
        </authorList>
    </citation>
    <scope>NUCLEOTIDE SEQUENCE [LARGE SCALE GENOMIC DNA]</scope>
    <source>
        <strain evidence="8 9">DSM 27025</strain>
    </source>
</reference>
<dbReference type="Proteomes" id="UP000713904">
    <property type="component" value="Unassembled WGS sequence"/>
</dbReference>
<keyword evidence="2" id="KW-0805">Transcription regulation</keyword>
<evidence type="ECO:0000256" key="4">
    <source>
        <dbReference type="ARBA" id="ARBA00023125"/>
    </source>
</evidence>
<dbReference type="Gene3D" id="1.10.1740.10">
    <property type="match status" value="1"/>
</dbReference>
<protein>
    <submittedName>
        <fullName evidence="8">Sigma-70 family RNA polymerase sigma factor</fullName>
    </submittedName>
</protein>
<keyword evidence="9" id="KW-1185">Reference proteome</keyword>
<proteinExistence type="inferred from homology"/>
<evidence type="ECO:0000256" key="3">
    <source>
        <dbReference type="ARBA" id="ARBA00023082"/>
    </source>
</evidence>
<sequence length="194" mass="23961">MFIKEENFIERLKKKDEDALIYVRDYYGWIIKTVLKKELTYIPEMYDECFNDCLFFIWKNISSFDENKGKFETWVGSIAKYRSIDYKRKYIKEKLRENKISDKFDIGEESMTLEKILNKEIEEEVYKIISNLNEENRNIFWDYYIKGYRADEISRKYKISTQSIYSRMFRSKKKLKEFIENKKEKRGKKYEKKI</sequence>
<dbReference type="InterPro" id="IPR036388">
    <property type="entry name" value="WH-like_DNA-bd_sf"/>
</dbReference>
<keyword evidence="4" id="KW-0238">DNA-binding</keyword>
<dbReference type="InterPro" id="IPR013249">
    <property type="entry name" value="RNA_pol_sigma70_r4_t2"/>
</dbReference>
<dbReference type="InterPro" id="IPR007627">
    <property type="entry name" value="RNA_pol_sigma70_r2"/>
</dbReference>
<evidence type="ECO:0000259" key="7">
    <source>
        <dbReference type="Pfam" id="PF08281"/>
    </source>
</evidence>
<evidence type="ECO:0000259" key="6">
    <source>
        <dbReference type="Pfam" id="PF04542"/>
    </source>
</evidence>
<evidence type="ECO:0000313" key="9">
    <source>
        <dbReference type="Proteomes" id="UP000713904"/>
    </source>
</evidence>
<keyword evidence="5" id="KW-0804">Transcription</keyword>
<dbReference type="PANTHER" id="PTHR43133:SF8">
    <property type="entry name" value="RNA POLYMERASE SIGMA FACTOR HI_1459-RELATED"/>
    <property type="match status" value="1"/>
</dbReference>
<dbReference type="Gene3D" id="1.10.10.10">
    <property type="entry name" value="Winged helix-like DNA-binding domain superfamily/Winged helix DNA-binding domain"/>
    <property type="match status" value="1"/>
</dbReference>
<dbReference type="PANTHER" id="PTHR43133">
    <property type="entry name" value="RNA POLYMERASE ECF-TYPE SIGMA FACTO"/>
    <property type="match status" value="1"/>
</dbReference>
<dbReference type="Pfam" id="PF04542">
    <property type="entry name" value="Sigma70_r2"/>
    <property type="match status" value="1"/>
</dbReference>
<gene>
    <name evidence="8" type="ORF">HLB29_06910</name>
</gene>
<comment type="caution">
    <text evidence="8">The sequence shown here is derived from an EMBL/GenBank/DDBJ whole genome shotgun (WGS) entry which is preliminary data.</text>
</comment>
<dbReference type="InterPro" id="IPR013325">
    <property type="entry name" value="RNA_pol_sigma_r2"/>
</dbReference>
<evidence type="ECO:0000256" key="5">
    <source>
        <dbReference type="ARBA" id="ARBA00023163"/>
    </source>
</evidence>
<name>A0ABR6TMF6_9FIRM</name>
<dbReference type="InterPro" id="IPR014284">
    <property type="entry name" value="RNA_pol_sigma-70_dom"/>
</dbReference>
<keyword evidence="3" id="KW-0731">Sigma factor</keyword>
<comment type="similarity">
    <text evidence="1">Belongs to the sigma-70 factor family. ECF subfamily.</text>
</comment>
<dbReference type="SUPFAM" id="SSF88946">
    <property type="entry name" value="Sigma2 domain of RNA polymerase sigma factors"/>
    <property type="match status" value="1"/>
</dbReference>
<evidence type="ECO:0000313" key="8">
    <source>
        <dbReference type="EMBL" id="MBC2576413.1"/>
    </source>
</evidence>
<dbReference type="Pfam" id="PF08281">
    <property type="entry name" value="Sigma70_r4_2"/>
    <property type="match status" value="1"/>
</dbReference>
<organism evidence="8 9">
    <name type="scientific">Peptostreptococcus canis</name>
    <dbReference type="NCBI Taxonomy" id="1159213"/>
    <lineage>
        <taxon>Bacteria</taxon>
        <taxon>Bacillati</taxon>
        <taxon>Bacillota</taxon>
        <taxon>Clostridia</taxon>
        <taxon>Peptostreptococcales</taxon>
        <taxon>Peptostreptococcaceae</taxon>
        <taxon>Peptostreptococcus</taxon>
    </lineage>
</organism>
<accession>A0ABR6TMF6</accession>
<evidence type="ECO:0000256" key="2">
    <source>
        <dbReference type="ARBA" id="ARBA00023015"/>
    </source>
</evidence>